<feature type="transmembrane region" description="Helical" evidence="6">
    <location>
        <begin position="98"/>
        <end position="118"/>
    </location>
</feature>
<comment type="subcellular location">
    <subcellularLocation>
        <location evidence="1">Cell membrane</location>
        <topology evidence="1">Multi-pass membrane protein</topology>
    </subcellularLocation>
</comment>
<dbReference type="RefSeq" id="WP_165105416.1">
    <property type="nucleotide sequence ID" value="NZ_JAAKYA010000010.1"/>
</dbReference>
<dbReference type="PANTHER" id="PTHR33529:SF2">
    <property type="entry name" value="LIPOPOLYSACCHARIDE EXPORT SYSTEM PERMEASE PROTEIN LPTG"/>
    <property type="match status" value="1"/>
</dbReference>
<feature type="transmembrane region" description="Helical" evidence="6">
    <location>
        <begin position="12"/>
        <end position="33"/>
    </location>
</feature>
<feature type="transmembrane region" description="Helical" evidence="6">
    <location>
        <begin position="339"/>
        <end position="357"/>
    </location>
</feature>
<dbReference type="InterPro" id="IPR005495">
    <property type="entry name" value="LptG/LptF_permease"/>
</dbReference>
<reference evidence="7 8" key="1">
    <citation type="submission" date="2020-02" db="EMBL/GenBank/DDBJ databases">
        <title>Draft genome sequence of Limisphaera ngatamarikiensis NGM72.4T, a thermophilic Verrucomicrobia grouped in subdivision 3.</title>
        <authorList>
            <person name="Carere C.R."/>
            <person name="Steen J."/>
            <person name="Hugenholtz P."/>
            <person name="Stott M.B."/>
        </authorList>
    </citation>
    <scope>NUCLEOTIDE SEQUENCE [LARGE SCALE GENOMIC DNA]</scope>
    <source>
        <strain evidence="7 8">NGM72.4</strain>
    </source>
</reference>
<keyword evidence="5 6" id="KW-0472">Membrane</keyword>
<protein>
    <submittedName>
        <fullName evidence="7">YjgP/YjgQ family permease</fullName>
    </submittedName>
</protein>
<organism evidence="7 8">
    <name type="scientific">Limisphaera ngatamarikiensis</name>
    <dbReference type="NCBI Taxonomy" id="1324935"/>
    <lineage>
        <taxon>Bacteria</taxon>
        <taxon>Pseudomonadati</taxon>
        <taxon>Verrucomicrobiota</taxon>
        <taxon>Verrucomicrobiia</taxon>
        <taxon>Limisphaerales</taxon>
        <taxon>Limisphaeraceae</taxon>
        <taxon>Limisphaera</taxon>
    </lineage>
</organism>
<dbReference type="AlphaFoldDB" id="A0A6M1RRK0"/>
<dbReference type="GO" id="GO:0043190">
    <property type="term" value="C:ATP-binding cassette (ABC) transporter complex"/>
    <property type="evidence" value="ECO:0007669"/>
    <property type="project" value="TreeGrafter"/>
</dbReference>
<comment type="caution">
    <text evidence="7">The sequence shown here is derived from an EMBL/GenBank/DDBJ whole genome shotgun (WGS) entry which is preliminary data.</text>
</comment>
<sequence>MNTLQRYLLGQVLAAMGMAVLVFVFVLLLGNVLREILGLLVQRQVHPALVLEALGLLLPYVAPFALPMGLLTATLLVFGRFSADQELTAARASGFSLTALAAPILILGLLLSFVAVLFNAEWAPRSRVAYKALLARVGLQMAGSLIPEQQYIHDYPGLVLYVGRNRQGNLQEVLLWKLDAEGHAEFRLRAESGRLLTEDQGSRLRLELNDVVAARKSSEGWLPAGYARTLIYELTPPGRESPRQPKLSELTWRQLLQEKNLRHQQGVDVTPVRVQIHQRMAFGFACFSFCLVGIPLGARLHRRETNLSVGIALVLVAVYFSFLLLANAWDTRPDLHPHLIVWLPNFLFQITGAWLLWRADHAP</sequence>
<keyword evidence="4 6" id="KW-1133">Transmembrane helix</keyword>
<feature type="transmembrane region" description="Helical" evidence="6">
    <location>
        <begin position="54"/>
        <end position="78"/>
    </location>
</feature>
<dbReference type="PANTHER" id="PTHR33529">
    <property type="entry name" value="SLR0882 PROTEIN-RELATED"/>
    <property type="match status" value="1"/>
</dbReference>
<name>A0A6M1RRK0_9BACT</name>
<evidence type="ECO:0000256" key="4">
    <source>
        <dbReference type="ARBA" id="ARBA00022989"/>
    </source>
</evidence>
<feature type="transmembrane region" description="Helical" evidence="6">
    <location>
        <begin position="307"/>
        <end position="327"/>
    </location>
</feature>
<keyword evidence="8" id="KW-1185">Reference proteome</keyword>
<evidence type="ECO:0000256" key="5">
    <source>
        <dbReference type="ARBA" id="ARBA00023136"/>
    </source>
</evidence>
<dbReference type="Pfam" id="PF03739">
    <property type="entry name" value="LptF_LptG"/>
    <property type="match status" value="1"/>
</dbReference>
<evidence type="ECO:0000256" key="2">
    <source>
        <dbReference type="ARBA" id="ARBA00022475"/>
    </source>
</evidence>
<dbReference type="GO" id="GO:0015920">
    <property type="term" value="P:lipopolysaccharide transport"/>
    <property type="evidence" value="ECO:0007669"/>
    <property type="project" value="TreeGrafter"/>
</dbReference>
<keyword evidence="3 6" id="KW-0812">Transmembrane</keyword>
<evidence type="ECO:0000256" key="6">
    <source>
        <dbReference type="SAM" id="Phobius"/>
    </source>
</evidence>
<keyword evidence="2" id="KW-1003">Cell membrane</keyword>
<evidence type="ECO:0000313" key="8">
    <source>
        <dbReference type="Proteomes" id="UP000477311"/>
    </source>
</evidence>
<gene>
    <name evidence="7" type="ORF">G4L39_01655</name>
</gene>
<proteinExistence type="predicted"/>
<evidence type="ECO:0000313" key="7">
    <source>
        <dbReference type="EMBL" id="NGO38104.1"/>
    </source>
</evidence>
<feature type="transmembrane region" description="Helical" evidence="6">
    <location>
        <begin position="281"/>
        <end position="301"/>
    </location>
</feature>
<dbReference type="EMBL" id="JAAKYA010000010">
    <property type="protein sequence ID" value="NGO38104.1"/>
    <property type="molecule type" value="Genomic_DNA"/>
</dbReference>
<dbReference type="Proteomes" id="UP000477311">
    <property type="component" value="Unassembled WGS sequence"/>
</dbReference>
<accession>A0A6M1RRK0</accession>
<evidence type="ECO:0000256" key="3">
    <source>
        <dbReference type="ARBA" id="ARBA00022692"/>
    </source>
</evidence>
<evidence type="ECO:0000256" key="1">
    <source>
        <dbReference type="ARBA" id="ARBA00004651"/>
    </source>
</evidence>